<comment type="subcellular location">
    <subcellularLocation>
        <location evidence="1">Membrane</location>
        <topology evidence="1">Single-pass membrane protein</topology>
    </subcellularLocation>
</comment>
<dbReference type="PANTHER" id="PTHR10264:SF19">
    <property type="entry name" value="AT06885P-RELATED"/>
    <property type="match status" value="1"/>
</dbReference>
<dbReference type="InterPro" id="IPR010201">
    <property type="entry name" value="HflK"/>
</dbReference>
<keyword evidence="3" id="KW-1133">Transmembrane helix</keyword>
<evidence type="ECO:0000256" key="4">
    <source>
        <dbReference type="SAM" id="MobiDB-lite"/>
    </source>
</evidence>
<dbReference type="SMART" id="SM00244">
    <property type="entry name" value="PHB"/>
    <property type="match status" value="1"/>
</dbReference>
<dbReference type="Gene3D" id="3.30.479.30">
    <property type="entry name" value="Band 7 domain"/>
    <property type="match status" value="1"/>
</dbReference>
<gene>
    <name evidence="6" type="primary">hflK</name>
    <name evidence="6" type="ORF">DI623_02890</name>
</gene>
<dbReference type="GO" id="GO:0008233">
    <property type="term" value="F:peptidase activity"/>
    <property type="evidence" value="ECO:0007669"/>
    <property type="project" value="UniProtKB-KW"/>
</dbReference>
<keyword evidence="3" id="KW-0472">Membrane</keyword>
<feature type="transmembrane region" description="Helical" evidence="3">
    <location>
        <begin position="94"/>
        <end position="115"/>
    </location>
</feature>
<feature type="compositionally biased region" description="Gly residues" evidence="4">
    <location>
        <begin position="20"/>
        <end position="44"/>
    </location>
</feature>
<evidence type="ECO:0000256" key="2">
    <source>
        <dbReference type="ARBA" id="ARBA00006971"/>
    </source>
</evidence>
<dbReference type="GO" id="GO:0005886">
    <property type="term" value="C:plasma membrane"/>
    <property type="evidence" value="ECO:0007669"/>
    <property type="project" value="InterPro"/>
</dbReference>
<evidence type="ECO:0000259" key="5">
    <source>
        <dbReference type="SMART" id="SM00244"/>
    </source>
</evidence>
<evidence type="ECO:0000313" key="6">
    <source>
        <dbReference type="EMBL" id="PZO91488.1"/>
    </source>
</evidence>
<dbReference type="InterPro" id="IPR001107">
    <property type="entry name" value="Band_7"/>
</dbReference>
<sequence length="371" mass="39583">MRKILERIAPAGAMLNDAGNDGGPWGGRGGEGGGGGGGGSGGGPRNPWNQPPSGGRPRGNRPGNGPAAIDEFLRRSRARLGGGGGMPDFGGKPIWLYAILLLVLLWLALTCFHRIGPQERGVILRLGSYAGTMGPGIGLSLPAPFDQVIVRNVDEIRTIDIGTSAPDSQNLMLTGDQNIVDLAYSVRWNIADPALYLLQLADPDETIKEVAESAMRQAIASVTLNDAIGSGRGAIEADVQQKMQALLNDYRAGVRIQGVAIKQADPPEAVMESFKKVTAAQQNAISYVNNANAYAQQMTAKAQGEAASFDKVYEQYKLAPGVTRRRMYYETMEDVLSKVDKTIVETPGVTPYLPLPELKKRAEATPEEGTR</sequence>
<reference evidence="6 7" key="1">
    <citation type="submission" date="2017-08" db="EMBL/GenBank/DDBJ databases">
        <title>Infants hospitalized years apart are colonized by the same room-sourced microbial strains.</title>
        <authorList>
            <person name="Brooks B."/>
            <person name="Olm M.R."/>
            <person name="Firek B.A."/>
            <person name="Baker R."/>
            <person name="Thomas B.C."/>
            <person name="Morowitz M.J."/>
            <person name="Banfield J.F."/>
        </authorList>
    </citation>
    <scope>NUCLEOTIDE SEQUENCE [LARGE SCALE GENOMIC DNA]</scope>
    <source>
        <strain evidence="6">S2_018_000_R2_101</strain>
    </source>
</reference>
<dbReference type="EMBL" id="QFNN01000008">
    <property type="protein sequence ID" value="PZO91488.1"/>
    <property type="molecule type" value="Genomic_DNA"/>
</dbReference>
<dbReference type="GO" id="GO:0006508">
    <property type="term" value="P:proteolysis"/>
    <property type="evidence" value="ECO:0007669"/>
    <property type="project" value="UniProtKB-KW"/>
</dbReference>
<feature type="compositionally biased region" description="Low complexity" evidence="4">
    <location>
        <begin position="51"/>
        <end position="66"/>
    </location>
</feature>
<dbReference type="Pfam" id="PF01145">
    <property type="entry name" value="Band_7"/>
    <property type="match status" value="1"/>
</dbReference>
<evidence type="ECO:0000256" key="3">
    <source>
        <dbReference type="RuleBase" id="RU364113"/>
    </source>
</evidence>
<feature type="domain" description="Band 7" evidence="5">
    <location>
        <begin position="110"/>
        <end position="278"/>
    </location>
</feature>
<keyword evidence="6" id="KW-0645">Protease</keyword>
<keyword evidence="3" id="KW-0812">Transmembrane</keyword>
<comment type="similarity">
    <text evidence="2 3">Belongs to the band 7/mec-2 family. HflK subfamily.</text>
</comment>
<dbReference type="CDD" id="cd03404">
    <property type="entry name" value="SPFH_HflK"/>
    <property type="match status" value="1"/>
</dbReference>
<comment type="function">
    <text evidence="3">HflC and HflK could encode or regulate a protease.</text>
</comment>
<feature type="region of interest" description="Disordered" evidence="4">
    <location>
        <begin position="15"/>
        <end position="68"/>
    </location>
</feature>
<dbReference type="InterPro" id="IPR036013">
    <property type="entry name" value="Band_7/SPFH_dom_sf"/>
</dbReference>
<dbReference type="NCBIfam" id="TIGR01933">
    <property type="entry name" value="hflK"/>
    <property type="match status" value="1"/>
</dbReference>
<dbReference type="PANTHER" id="PTHR10264">
    <property type="entry name" value="BAND 7 PROTEIN-RELATED"/>
    <property type="match status" value="1"/>
</dbReference>
<keyword evidence="6" id="KW-0378">Hydrolase</keyword>
<dbReference type="InterPro" id="IPR043202">
    <property type="entry name" value="Band-7_stomatin-like"/>
</dbReference>
<evidence type="ECO:0000256" key="1">
    <source>
        <dbReference type="ARBA" id="ARBA00004167"/>
    </source>
</evidence>
<protein>
    <recommendedName>
        <fullName evidence="3">Protein HflK</fullName>
    </recommendedName>
</protein>
<evidence type="ECO:0000313" key="7">
    <source>
        <dbReference type="Proteomes" id="UP000249066"/>
    </source>
</evidence>
<accession>A0A2W5CAY0</accession>
<proteinExistence type="inferred from homology"/>
<dbReference type="Proteomes" id="UP000249066">
    <property type="component" value="Unassembled WGS sequence"/>
</dbReference>
<organism evidence="6 7">
    <name type="scientific">Sphingomonas sanxanigenens</name>
    <dbReference type="NCBI Taxonomy" id="397260"/>
    <lineage>
        <taxon>Bacteria</taxon>
        <taxon>Pseudomonadati</taxon>
        <taxon>Pseudomonadota</taxon>
        <taxon>Alphaproteobacteria</taxon>
        <taxon>Sphingomonadales</taxon>
        <taxon>Sphingomonadaceae</taxon>
        <taxon>Sphingomonas</taxon>
    </lineage>
</organism>
<name>A0A2W5CAY0_9SPHN</name>
<dbReference type="AlphaFoldDB" id="A0A2W5CAY0"/>
<dbReference type="SUPFAM" id="SSF117892">
    <property type="entry name" value="Band 7/SPFH domain"/>
    <property type="match status" value="1"/>
</dbReference>
<comment type="subunit">
    <text evidence="3">HflC and HflK may interact to form a multimeric complex.</text>
</comment>
<comment type="caution">
    <text evidence="6">The sequence shown here is derived from an EMBL/GenBank/DDBJ whole genome shotgun (WGS) entry which is preliminary data.</text>
</comment>